<protein>
    <submittedName>
        <fullName evidence="2">Iron dicitrate transport regulator FecR</fullName>
    </submittedName>
</protein>
<dbReference type="Proteomes" id="UP000245890">
    <property type="component" value="Unassembled WGS sequence"/>
</dbReference>
<dbReference type="Pfam" id="PF04773">
    <property type="entry name" value="FecR"/>
    <property type="match status" value="1"/>
</dbReference>
<feature type="domain" description="FecR protein" evidence="1">
    <location>
        <begin position="101"/>
        <end position="191"/>
    </location>
</feature>
<keyword evidence="3" id="KW-1185">Reference proteome</keyword>
<dbReference type="EMBL" id="QENQ01000001">
    <property type="protein sequence ID" value="PVX28846.1"/>
    <property type="molecule type" value="Genomic_DNA"/>
</dbReference>
<dbReference type="OrthoDB" id="9798846at2"/>
<name>A0A2U0SBV0_9SPHN</name>
<dbReference type="PIRSF" id="PIRSF018266">
    <property type="entry name" value="FecR"/>
    <property type="match status" value="1"/>
</dbReference>
<dbReference type="PANTHER" id="PTHR30273:SF2">
    <property type="entry name" value="PROTEIN FECR"/>
    <property type="match status" value="1"/>
</dbReference>
<gene>
    <name evidence="2" type="ORF">DD559_05470</name>
</gene>
<proteinExistence type="predicted"/>
<comment type="caution">
    <text evidence="2">The sequence shown here is derived from an EMBL/GenBank/DDBJ whole genome shotgun (WGS) entry which is preliminary data.</text>
</comment>
<evidence type="ECO:0000259" key="1">
    <source>
        <dbReference type="Pfam" id="PF04773"/>
    </source>
</evidence>
<evidence type="ECO:0000313" key="2">
    <source>
        <dbReference type="EMBL" id="PVX28846.1"/>
    </source>
</evidence>
<evidence type="ECO:0000313" key="3">
    <source>
        <dbReference type="Proteomes" id="UP000245890"/>
    </source>
</evidence>
<dbReference type="InterPro" id="IPR006860">
    <property type="entry name" value="FecR"/>
</dbReference>
<dbReference type="AlphaFoldDB" id="A0A2U0SBV0"/>
<dbReference type="PANTHER" id="PTHR30273">
    <property type="entry name" value="PERIPLASMIC SIGNAL SENSOR AND SIGMA FACTOR ACTIVATOR FECR-RELATED"/>
    <property type="match status" value="1"/>
</dbReference>
<sequence>MSDRVEQAAAEWALRHPLDTAGAAALEAWLAEDPAHAGALLRAMAGLSLVDQAIAPPRADLADEPPPPSRLRRRLLAGAGAALAASITGLFGWQYWRAQHVETARGEIRRLPLADGSVAMINTDSALSVALERDIRRVSLDHGQAWFQVAKDRARPFVVDAGIALVRAVGTAFSVERRDQGVEIAVTEGSVAVWAADASGAMTIIEAGQFARFHAGATAPVVGTAPAAITRALAWRSGEIALENETVASAVAQFNRYNRQQLVVEDSQLARERLIGLFQIDKPGDFAATLAASFDAQVIATPQEIRVTRKNVDRR</sequence>
<dbReference type="InterPro" id="IPR012373">
    <property type="entry name" value="Ferrdict_sens_TM"/>
</dbReference>
<reference evidence="2 3" key="1">
    <citation type="submission" date="2018-05" db="EMBL/GenBank/DDBJ databases">
        <title>Description of Sphingomonas pokkalii sp nov, isolated from the rhizosphere of saline tolerant pokkali rice and its draft genome analysis.</title>
        <authorList>
            <person name="Menon R."/>
            <person name="Kumari S."/>
            <person name="Rameshkumar N."/>
        </authorList>
    </citation>
    <scope>NUCLEOTIDE SEQUENCE [LARGE SCALE GENOMIC DNA]</scope>
    <source>
        <strain evidence="2 3">L3B27</strain>
    </source>
</reference>
<dbReference type="GO" id="GO:0016989">
    <property type="term" value="F:sigma factor antagonist activity"/>
    <property type="evidence" value="ECO:0007669"/>
    <property type="project" value="TreeGrafter"/>
</dbReference>
<organism evidence="2 3">
    <name type="scientific">Sphingomonas pokkalii</name>
    <dbReference type="NCBI Taxonomy" id="2175090"/>
    <lineage>
        <taxon>Bacteria</taxon>
        <taxon>Pseudomonadati</taxon>
        <taxon>Pseudomonadota</taxon>
        <taxon>Alphaproteobacteria</taxon>
        <taxon>Sphingomonadales</taxon>
        <taxon>Sphingomonadaceae</taxon>
        <taxon>Sphingomonas</taxon>
    </lineage>
</organism>
<dbReference type="RefSeq" id="WP_116468290.1">
    <property type="nucleotide sequence ID" value="NZ_QENQ01000001.1"/>
</dbReference>
<accession>A0A2U0SBV0</accession>
<dbReference type="Gene3D" id="2.60.120.1440">
    <property type="match status" value="1"/>
</dbReference>